<dbReference type="OrthoDB" id="7509188at2"/>
<dbReference type="InterPro" id="IPR021791">
    <property type="entry name" value="Phage_TAC_11"/>
</dbReference>
<protein>
    <submittedName>
        <fullName evidence="1">Tail tube GTA-gp10-like protein</fullName>
    </submittedName>
</protein>
<name>A0A4R3MFM2_9HYPH</name>
<organism evidence="1 2">
    <name type="scientific">Tepidamorphus gemmatus</name>
    <dbReference type="NCBI Taxonomy" id="747076"/>
    <lineage>
        <taxon>Bacteria</taxon>
        <taxon>Pseudomonadati</taxon>
        <taxon>Pseudomonadota</taxon>
        <taxon>Alphaproteobacteria</taxon>
        <taxon>Hyphomicrobiales</taxon>
        <taxon>Tepidamorphaceae</taxon>
        <taxon>Tepidamorphus</taxon>
    </lineage>
</organism>
<dbReference type="Pfam" id="PF11836">
    <property type="entry name" value="Phage_TAC_11"/>
    <property type="match status" value="1"/>
</dbReference>
<gene>
    <name evidence="1" type="ORF">EDC22_102344</name>
</gene>
<evidence type="ECO:0000313" key="2">
    <source>
        <dbReference type="Proteomes" id="UP000295678"/>
    </source>
</evidence>
<proteinExistence type="predicted"/>
<dbReference type="RefSeq" id="WP_132805425.1">
    <property type="nucleotide sequence ID" value="NZ_SMAK01000002.1"/>
</dbReference>
<reference evidence="1 2" key="1">
    <citation type="submission" date="2019-03" db="EMBL/GenBank/DDBJ databases">
        <title>Genomic Encyclopedia of Type Strains, Phase IV (KMG-IV): sequencing the most valuable type-strain genomes for metagenomic binning, comparative biology and taxonomic classification.</title>
        <authorList>
            <person name="Goeker M."/>
        </authorList>
    </citation>
    <scope>NUCLEOTIDE SEQUENCE [LARGE SCALE GENOMIC DNA]</scope>
    <source>
        <strain evidence="1 2">DSM 19345</strain>
    </source>
</reference>
<sequence>MPEAPTHRAFFGDTERAFALPPAMIAELERLSGAGIGGLCRRLFAGEFHHAHVVETIRLGLIGGGETPQRAAELIATYATARPLAETYPIAVAILECVWFGAPASAPAPAADTDPLPAPETAA</sequence>
<dbReference type="Proteomes" id="UP000295678">
    <property type="component" value="Unassembled WGS sequence"/>
</dbReference>
<dbReference type="AlphaFoldDB" id="A0A4R3MFM2"/>
<dbReference type="EMBL" id="SMAK01000002">
    <property type="protein sequence ID" value="TCT12659.1"/>
    <property type="molecule type" value="Genomic_DNA"/>
</dbReference>
<comment type="caution">
    <text evidence="1">The sequence shown here is derived from an EMBL/GenBank/DDBJ whole genome shotgun (WGS) entry which is preliminary data.</text>
</comment>
<evidence type="ECO:0000313" key="1">
    <source>
        <dbReference type="EMBL" id="TCT12659.1"/>
    </source>
</evidence>
<keyword evidence="2" id="KW-1185">Reference proteome</keyword>
<accession>A0A4R3MFM2</accession>